<evidence type="ECO:0000313" key="3">
    <source>
        <dbReference type="Proteomes" id="UP000016932"/>
    </source>
</evidence>
<dbReference type="VEuPathDB" id="FungiDB:MYCFIDRAFT_205739"/>
<feature type="region of interest" description="Disordered" evidence="1">
    <location>
        <begin position="66"/>
        <end position="94"/>
    </location>
</feature>
<keyword evidence="3" id="KW-1185">Reference proteome</keyword>
<reference evidence="2 3" key="1">
    <citation type="journal article" date="2012" name="PLoS Pathog.">
        <title>Diverse lifestyles and strategies of plant pathogenesis encoded in the genomes of eighteen Dothideomycetes fungi.</title>
        <authorList>
            <person name="Ohm R.A."/>
            <person name="Feau N."/>
            <person name="Henrissat B."/>
            <person name="Schoch C.L."/>
            <person name="Horwitz B.A."/>
            <person name="Barry K.W."/>
            <person name="Condon B.J."/>
            <person name="Copeland A.C."/>
            <person name="Dhillon B."/>
            <person name="Glaser F."/>
            <person name="Hesse C.N."/>
            <person name="Kosti I."/>
            <person name="LaButti K."/>
            <person name="Lindquist E.A."/>
            <person name="Lucas S."/>
            <person name="Salamov A.A."/>
            <person name="Bradshaw R.E."/>
            <person name="Ciuffetti L."/>
            <person name="Hamelin R.C."/>
            <person name="Kema G.H.J."/>
            <person name="Lawrence C."/>
            <person name="Scott J.A."/>
            <person name="Spatafora J.W."/>
            <person name="Turgeon B.G."/>
            <person name="de Wit P.J.G.M."/>
            <person name="Zhong S."/>
            <person name="Goodwin S.B."/>
            <person name="Grigoriev I.V."/>
        </authorList>
    </citation>
    <scope>NUCLEOTIDE SEQUENCE [LARGE SCALE GENOMIC DNA]</scope>
    <source>
        <strain evidence="2 3">CIRAD86</strain>
    </source>
</reference>
<proteinExistence type="predicted"/>
<accession>N1Q637</accession>
<sequence length="106" mass="12353">MLVGGRREKIVPSNDKLCWYIYSQRKGRTHFAYLVVCRYNMLTRKFQTGMTPRNVAQFNDATRSRRFNLSDSSKPSQAERAQLKYQNEGTRNEPPEHCALNAIIII</sequence>
<gene>
    <name evidence="2" type="ORF">MYCFIDRAFT_205739</name>
</gene>
<name>N1Q637_PSEFD</name>
<dbReference type="KEGG" id="pfj:MYCFIDRAFT_205739"/>
<protein>
    <submittedName>
        <fullName evidence="2">Uncharacterized protein</fullName>
    </submittedName>
</protein>
<evidence type="ECO:0000256" key="1">
    <source>
        <dbReference type="SAM" id="MobiDB-lite"/>
    </source>
</evidence>
<dbReference type="GeneID" id="19336424"/>
<organism evidence="2 3">
    <name type="scientific">Pseudocercospora fijiensis (strain CIRAD86)</name>
    <name type="common">Black leaf streak disease fungus</name>
    <name type="synonym">Mycosphaerella fijiensis</name>
    <dbReference type="NCBI Taxonomy" id="383855"/>
    <lineage>
        <taxon>Eukaryota</taxon>
        <taxon>Fungi</taxon>
        <taxon>Dikarya</taxon>
        <taxon>Ascomycota</taxon>
        <taxon>Pezizomycotina</taxon>
        <taxon>Dothideomycetes</taxon>
        <taxon>Dothideomycetidae</taxon>
        <taxon>Mycosphaerellales</taxon>
        <taxon>Mycosphaerellaceae</taxon>
        <taxon>Pseudocercospora</taxon>
    </lineage>
</organism>
<dbReference type="RefSeq" id="XP_007920999.1">
    <property type="nucleotide sequence ID" value="XM_007922808.1"/>
</dbReference>
<evidence type="ECO:0000313" key="2">
    <source>
        <dbReference type="EMBL" id="EME87619.1"/>
    </source>
</evidence>
<dbReference type="HOGENOM" id="CLU_2224362_0_0_1"/>
<dbReference type="AlphaFoldDB" id="N1Q637"/>
<feature type="compositionally biased region" description="Polar residues" evidence="1">
    <location>
        <begin position="66"/>
        <end position="76"/>
    </location>
</feature>
<dbReference type="EMBL" id="KB446555">
    <property type="protein sequence ID" value="EME87619.1"/>
    <property type="molecule type" value="Genomic_DNA"/>
</dbReference>
<dbReference type="Proteomes" id="UP000016932">
    <property type="component" value="Unassembled WGS sequence"/>
</dbReference>